<evidence type="ECO:0000256" key="1">
    <source>
        <dbReference type="ARBA" id="ARBA00008072"/>
    </source>
</evidence>
<dbReference type="PANTHER" id="PTHR45348:SF3">
    <property type="entry name" value="ENOYL REDUCTASE (ER) DOMAIN-CONTAINING PROTEIN"/>
    <property type="match status" value="1"/>
</dbReference>
<comment type="similarity">
    <text evidence="1">Belongs to the zinc-containing alcohol dehydrogenase family.</text>
</comment>
<dbReference type="SMART" id="SM00829">
    <property type="entry name" value="PKS_ER"/>
    <property type="match status" value="1"/>
</dbReference>
<protein>
    <submittedName>
        <fullName evidence="4">Zinc-binding dehydrogenase</fullName>
    </submittedName>
</protein>
<dbReference type="SUPFAM" id="SSF51735">
    <property type="entry name" value="NAD(P)-binding Rossmann-fold domains"/>
    <property type="match status" value="1"/>
</dbReference>
<evidence type="ECO:0000313" key="4">
    <source>
        <dbReference type="EMBL" id="KAK1638395.1"/>
    </source>
</evidence>
<dbReference type="Gene3D" id="3.90.180.10">
    <property type="entry name" value="Medium-chain alcohol dehydrogenases, catalytic domain"/>
    <property type="match status" value="1"/>
</dbReference>
<dbReference type="CDD" id="cd08249">
    <property type="entry name" value="enoyl_reductase_like"/>
    <property type="match status" value="1"/>
</dbReference>
<dbReference type="SUPFAM" id="SSF50129">
    <property type="entry name" value="GroES-like"/>
    <property type="match status" value="1"/>
</dbReference>
<dbReference type="Gene3D" id="3.40.50.720">
    <property type="entry name" value="NAD(P)-binding Rossmann-like Domain"/>
    <property type="match status" value="1"/>
</dbReference>
<keyword evidence="2" id="KW-0560">Oxidoreductase</keyword>
<dbReference type="AlphaFoldDB" id="A0AAJ0EIY1"/>
<proteinExistence type="inferred from homology"/>
<organism evidence="4 5">
    <name type="scientific">Colletotrichum phormii</name>
    <dbReference type="NCBI Taxonomy" id="359342"/>
    <lineage>
        <taxon>Eukaryota</taxon>
        <taxon>Fungi</taxon>
        <taxon>Dikarya</taxon>
        <taxon>Ascomycota</taxon>
        <taxon>Pezizomycotina</taxon>
        <taxon>Sordariomycetes</taxon>
        <taxon>Hypocreomycetidae</taxon>
        <taxon>Glomerellales</taxon>
        <taxon>Glomerellaceae</taxon>
        <taxon>Colletotrichum</taxon>
        <taxon>Colletotrichum acutatum species complex</taxon>
    </lineage>
</organism>
<dbReference type="Proteomes" id="UP001243989">
    <property type="component" value="Unassembled WGS sequence"/>
</dbReference>
<dbReference type="Pfam" id="PF00107">
    <property type="entry name" value="ADH_zinc_N"/>
    <property type="match status" value="1"/>
</dbReference>
<dbReference type="InterPro" id="IPR011032">
    <property type="entry name" value="GroES-like_sf"/>
</dbReference>
<evidence type="ECO:0000259" key="3">
    <source>
        <dbReference type="SMART" id="SM00829"/>
    </source>
</evidence>
<accession>A0AAJ0EIY1</accession>
<dbReference type="EMBL" id="JAHMHQ010000007">
    <property type="protein sequence ID" value="KAK1638395.1"/>
    <property type="molecule type" value="Genomic_DNA"/>
</dbReference>
<evidence type="ECO:0000256" key="2">
    <source>
        <dbReference type="ARBA" id="ARBA00023002"/>
    </source>
</evidence>
<reference evidence="4" key="1">
    <citation type="submission" date="2021-06" db="EMBL/GenBank/DDBJ databases">
        <title>Comparative genomics, transcriptomics and evolutionary studies reveal genomic signatures of adaptation to plant cell wall in hemibiotrophic fungi.</title>
        <authorList>
            <consortium name="DOE Joint Genome Institute"/>
            <person name="Baroncelli R."/>
            <person name="Diaz J.F."/>
            <person name="Benocci T."/>
            <person name="Peng M."/>
            <person name="Battaglia E."/>
            <person name="Haridas S."/>
            <person name="Andreopoulos W."/>
            <person name="Labutti K."/>
            <person name="Pangilinan J."/>
            <person name="Floch G.L."/>
            <person name="Makela M.R."/>
            <person name="Henrissat B."/>
            <person name="Grigoriev I.V."/>
            <person name="Crouch J.A."/>
            <person name="De Vries R.P."/>
            <person name="Sukno S.A."/>
            <person name="Thon M.R."/>
        </authorList>
    </citation>
    <scope>NUCLEOTIDE SEQUENCE</scope>
    <source>
        <strain evidence="4">CBS 102054</strain>
    </source>
</reference>
<dbReference type="InterPro" id="IPR020843">
    <property type="entry name" value="ER"/>
</dbReference>
<dbReference type="GeneID" id="85467489"/>
<dbReference type="InterPro" id="IPR036291">
    <property type="entry name" value="NAD(P)-bd_dom_sf"/>
</dbReference>
<keyword evidence="5" id="KW-1185">Reference proteome</keyword>
<dbReference type="InterPro" id="IPR013149">
    <property type="entry name" value="ADH-like_C"/>
</dbReference>
<dbReference type="InterPro" id="IPR047122">
    <property type="entry name" value="Trans-enoyl_RdTase-like"/>
</dbReference>
<dbReference type="GO" id="GO:0016651">
    <property type="term" value="F:oxidoreductase activity, acting on NAD(P)H"/>
    <property type="evidence" value="ECO:0007669"/>
    <property type="project" value="InterPro"/>
</dbReference>
<dbReference type="InterPro" id="IPR013154">
    <property type="entry name" value="ADH-like_N"/>
</dbReference>
<comment type="caution">
    <text evidence="4">The sequence shown here is derived from an EMBL/GenBank/DDBJ whole genome shotgun (WGS) entry which is preliminary data.</text>
</comment>
<dbReference type="Pfam" id="PF08240">
    <property type="entry name" value="ADH_N"/>
    <property type="match status" value="1"/>
</dbReference>
<dbReference type="RefSeq" id="XP_060447002.1">
    <property type="nucleotide sequence ID" value="XM_060582627.1"/>
</dbReference>
<name>A0AAJ0EIY1_9PEZI</name>
<sequence>MVTIPQTHKAVATPAKRAPLILLDRETKPPGPGEVLILNEWTASSPLDLHRADGGLLCNHPEVMGGGAAGTVVAVGPDPDPADAERLKLGDKIFTFAFHHFSERAHQDFATVPGYLVSKLPANVTPQEAATVPTNLITVFHAATADLGLELPWPRPEGAEAWVPRARDDAVLVWGAASSVGVYAVQVLRHWGYRNVLAVASEKHHAQLRAMGARETFSYRDADVVEKILGAVGEEGVPFVLDCIGSVEGTLRPLTKIAGKGTKVAVMLPVIVRDATEEVEPEYEMEVKNVLVGEWADGVELRGVRTHFYLEQNEFFKEKMQREIVPTLLEQGIIKPNKQKAVEGATMLERAQKAIELLRKRDPSGERLVWRVSDLDLKL</sequence>
<feature type="domain" description="Enoyl reductase (ER)" evidence="3">
    <location>
        <begin position="17"/>
        <end position="369"/>
    </location>
</feature>
<dbReference type="PANTHER" id="PTHR45348">
    <property type="entry name" value="HYPOTHETICAL OXIDOREDUCTASE (EUROFUNG)"/>
    <property type="match status" value="1"/>
</dbReference>
<gene>
    <name evidence="4" type="ORF">BDP81DRAFT_207366</name>
</gene>
<evidence type="ECO:0000313" key="5">
    <source>
        <dbReference type="Proteomes" id="UP001243989"/>
    </source>
</evidence>